<proteinExistence type="predicted"/>
<dbReference type="STRING" id="10195.A0A3M7S0A0"/>
<dbReference type="PANTHER" id="PTHR15028:SF6">
    <property type="entry name" value="B-CELL DIFFERENTIATION ANTIGEN CD72"/>
    <property type="match status" value="1"/>
</dbReference>
<dbReference type="PANTHER" id="PTHR15028">
    <property type="entry name" value="CD72-RELATED"/>
    <property type="match status" value="1"/>
</dbReference>
<dbReference type="EMBL" id="REGN01002300">
    <property type="protein sequence ID" value="RNA29007.1"/>
    <property type="molecule type" value="Genomic_DNA"/>
</dbReference>
<dbReference type="CDD" id="cd00037">
    <property type="entry name" value="CLECT"/>
    <property type="match status" value="1"/>
</dbReference>
<dbReference type="GO" id="GO:0004888">
    <property type="term" value="F:transmembrane signaling receptor activity"/>
    <property type="evidence" value="ECO:0007669"/>
    <property type="project" value="InterPro"/>
</dbReference>
<gene>
    <name evidence="2" type="ORF">BpHYR1_002614</name>
</gene>
<dbReference type="InterPro" id="IPR016186">
    <property type="entry name" value="C-type_lectin-like/link_sf"/>
</dbReference>
<dbReference type="Pfam" id="PF00059">
    <property type="entry name" value="Lectin_C"/>
    <property type="match status" value="1"/>
</dbReference>
<feature type="non-terminal residue" evidence="2">
    <location>
        <position position="1783"/>
    </location>
</feature>
<feature type="domain" description="C-type lectin" evidence="1">
    <location>
        <begin position="10"/>
        <end position="126"/>
    </location>
</feature>
<dbReference type="Gene3D" id="3.10.100.10">
    <property type="entry name" value="Mannose-Binding Protein A, subunit A"/>
    <property type="match status" value="1"/>
</dbReference>
<dbReference type="GO" id="GO:0005886">
    <property type="term" value="C:plasma membrane"/>
    <property type="evidence" value="ECO:0007669"/>
    <property type="project" value="InterPro"/>
</dbReference>
<evidence type="ECO:0000259" key="1">
    <source>
        <dbReference type="PROSITE" id="PS50041"/>
    </source>
</evidence>
<sequence>MLCPEDFTFEQNKCVYFSNQTVDSWHQARNECQLLDSDLLIVKSRVIVDELNTLLFERNLTEKYWIGAQALDENAFWTDRSIILSNGPWWNKQALLAGSNESCLYAQGLGIDSVECDEPGVYYICERDSHLEERSQVERSPMECSKSLRFGNKIDVYSSPSLPDYKHLDPNYGSRGAYFRSSWANITFQSHAYTFGLNEINVTKAPARAIFVVRIFVGNKIVETISGEGFTFNLFFNFRVNSTGKFQIEIKNIDEEPIEELKVFINGCLRRGPMLQGYNIHRCASPVLLSNLKNVKITTYNYLNDLSLLINPHGMGCSYENDEAQIEIDLTRMPIDQIVSVLITKDYNKALIYVISYYKGEKVDVQKAFGMSTIEISALAHYPTDKIVVIIRNINGALVQNVKISLMVCLIDYEPPTIAPDVPVPFTCDKKIEISQYSSQVQIFSNPAIDSIHNIFLLNGHGCSFRSHQATIIFDLSTIHINRLYSLKIFKNPYLTQVKVETFYTQSIKETINRSGRSRIEICDFGDYKADKVVIQIFQLSGNVLENVKINLVVCVPDFPIVTTRPMTTNRKCVYEQIFTSDNPWFDLTSVPYNPQLWDIMFDRIGICNFDSNQALITVLFNFDIINQLILVRVTKDPNSALVKLVAYYKGLEVYEKNGLGSSLVELSAFPDMRIDRIEIKILNQNRYNVENVKLYIKVCTDTPNIPTVPTTRITTTTPTTTTVSSTRPPLIICASGAVINFSRLRPDVRLLSSPNVTNIFEIYPDAGVQGVNFFGENPNVVFNLLNEVSTQVYSIKITKYSTKSLVTLTTYYKDFPIDTKNGLAYDSIEFFNFRQANVDKISVIISTENSEPSLNVKIDINSCLKPIDPEPTTYSPGTTRDPTCEDFASIGPSERYFVISTSPAVSDSNNIFEASSSGGLSFTEKSVNISFQVDSMIRNLVTFSISKNPSLTTVSLILSRNNFVVEKRTRVMGETIIFSELSDKKIDRIRLLVNDDVGRNVRNLRVSINGCLETQIPPTRPLSTTTASSQNCQFFVDLDKYGFLNASSIPSVANIDDIFQGSTTPGLLFNSSLAHISFNVKKEISKIESIRVSKDSSTSTVTVLLERNSLIVDSKTSISYGMTQFDNFSEEFVEKVNLIIENLDNSNIRNLKVAIRGCLEVVSTSYTTPVVTTTTPTTTPVPIVCESGRLMEFNPLNPKVTINTIPIVQDVLNIYPQIGENGVTFRNKLANIAITLEEKISTQIYSVKVTKDNSRASFTLTTFNDEQTVNMFTQTGTSEVNFFNFLKKDVNKLTVIVFAENANRIENLKISIRSCLSDAATTPKITTTTSPTRPVCFPSIDFAYLNPMLDIRSDNAVTDINRIYEDYDPQGVDFNSNVVKVEFKMPSGFLAQIVTILVTKKSDSSTVTIILISDGVVDTKTLQGSDEFNFSNFLSSAIKKLVIIIKNEREAFVKNVKVKISACVENEQTTKRITTTTTSKITTPIRIQCEEGSVVDFKFDNPKVIVNTEPKVDNFLNLYPELSQFGGIFDNNIANIAFTLVEKISTQISSITITKDNTKTRFLVTTYLQEKVVETTSQSGTNIAVFSNFNKRMVDKIAIILLVEDAIKITDVKINIKSCLKEFTTTKMTTSTTTSTTTKIKTSPKPIVCERGPIKEFTKNEPEIKIYTNPKVNDVFEIYHGTNGNGVEFEGNIANIAFSLEEEISTQIYSVEVIKDISKTRFLLTTFLGEIIINTFIEIGTNKAAFYNFDKKNVDRIVVILLNIDNDNNDHTNYNYNNIQAN</sequence>
<dbReference type="OrthoDB" id="2142683at2759"/>
<dbReference type="PROSITE" id="PS50041">
    <property type="entry name" value="C_TYPE_LECTIN_2"/>
    <property type="match status" value="1"/>
</dbReference>
<dbReference type="SUPFAM" id="SSF56436">
    <property type="entry name" value="C-type lectin-like"/>
    <property type="match status" value="1"/>
</dbReference>
<organism evidence="2 3">
    <name type="scientific">Brachionus plicatilis</name>
    <name type="common">Marine rotifer</name>
    <name type="synonym">Brachionus muelleri</name>
    <dbReference type="NCBI Taxonomy" id="10195"/>
    <lineage>
        <taxon>Eukaryota</taxon>
        <taxon>Metazoa</taxon>
        <taxon>Spiralia</taxon>
        <taxon>Gnathifera</taxon>
        <taxon>Rotifera</taxon>
        <taxon>Eurotatoria</taxon>
        <taxon>Monogononta</taxon>
        <taxon>Pseudotrocha</taxon>
        <taxon>Ploima</taxon>
        <taxon>Brachionidae</taxon>
        <taxon>Brachionus</taxon>
    </lineage>
</organism>
<keyword evidence="3" id="KW-1185">Reference proteome</keyword>
<dbReference type="Proteomes" id="UP000276133">
    <property type="component" value="Unassembled WGS sequence"/>
</dbReference>
<evidence type="ECO:0000313" key="3">
    <source>
        <dbReference type="Proteomes" id="UP000276133"/>
    </source>
</evidence>
<reference evidence="2 3" key="1">
    <citation type="journal article" date="2018" name="Sci. Rep.">
        <title>Genomic signatures of local adaptation to the degree of environmental predictability in rotifers.</title>
        <authorList>
            <person name="Franch-Gras L."/>
            <person name="Hahn C."/>
            <person name="Garcia-Roger E.M."/>
            <person name="Carmona M.J."/>
            <person name="Serra M."/>
            <person name="Gomez A."/>
        </authorList>
    </citation>
    <scope>NUCLEOTIDE SEQUENCE [LARGE SCALE GENOMIC DNA]</scope>
    <source>
        <strain evidence="2">HYR1</strain>
    </source>
</reference>
<dbReference type="InterPro" id="IPR001304">
    <property type="entry name" value="C-type_lectin-like"/>
</dbReference>
<comment type="caution">
    <text evidence="2">The sequence shown here is derived from an EMBL/GenBank/DDBJ whole genome shotgun (WGS) entry which is preliminary data.</text>
</comment>
<accession>A0A3M7S0A0</accession>
<dbReference type="InterPro" id="IPR016187">
    <property type="entry name" value="CTDL_fold"/>
</dbReference>
<name>A0A3M7S0A0_BRAPC</name>
<dbReference type="InterPro" id="IPR039689">
    <property type="entry name" value="CD72"/>
</dbReference>
<evidence type="ECO:0000313" key="2">
    <source>
        <dbReference type="EMBL" id="RNA29007.1"/>
    </source>
</evidence>
<protein>
    <submittedName>
        <fullName evidence="2">CD209 antigen-like protein</fullName>
    </submittedName>
</protein>
<dbReference type="SMART" id="SM00034">
    <property type="entry name" value="CLECT"/>
    <property type="match status" value="1"/>
</dbReference>